<accession>A0ABT2LXV2</accession>
<feature type="domain" description="Glutamyl-tRNA reductase N-terminal" evidence="2">
    <location>
        <begin position="4"/>
        <end position="76"/>
    </location>
</feature>
<dbReference type="Proteomes" id="UP001431199">
    <property type="component" value="Unassembled WGS sequence"/>
</dbReference>
<gene>
    <name evidence="3" type="ORF">N5B56_03355</name>
</gene>
<reference evidence="3" key="1">
    <citation type="submission" date="2022-09" db="EMBL/GenBank/DDBJ databases">
        <title>Eubacterium sp. LFL-14 isolated from human feces.</title>
        <authorList>
            <person name="Liu F."/>
        </authorList>
    </citation>
    <scope>NUCLEOTIDE SEQUENCE</scope>
    <source>
        <strain evidence="3">LFL-14</strain>
    </source>
</reference>
<dbReference type="PANTHER" id="PTHR43713:SF3">
    <property type="entry name" value="GLUTAMATE-1-SEMIALDEHYDE 2,1-AMINOMUTASE 1, CHLOROPLASTIC-RELATED"/>
    <property type="match status" value="1"/>
</dbReference>
<dbReference type="InterPro" id="IPR015895">
    <property type="entry name" value="4pyrrol_synth_GluRdtase_N"/>
</dbReference>
<dbReference type="RefSeq" id="WP_260978381.1">
    <property type="nucleotide sequence ID" value="NZ_JAODBU010000003.1"/>
</dbReference>
<proteinExistence type="predicted"/>
<evidence type="ECO:0000313" key="3">
    <source>
        <dbReference type="EMBL" id="MCT7398124.1"/>
    </source>
</evidence>
<dbReference type="SUPFAM" id="SSF69742">
    <property type="entry name" value="Glutamyl tRNA-reductase catalytic, N-terminal domain"/>
    <property type="match status" value="1"/>
</dbReference>
<dbReference type="EMBL" id="JAODBU010000003">
    <property type="protein sequence ID" value="MCT7398124.1"/>
    <property type="molecule type" value="Genomic_DNA"/>
</dbReference>
<dbReference type="InterPro" id="IPR036343">
    <property type="entry name" value="GluRdtase_N_sf"/>
</dbReference>
<organism evidence="3 4">
    <name type="scientific">Eubacterium album</name>
    <dbReference type="NCBI Taxonomy" id="2978477"/>
    <lineage>
        <taxon>Bacteria</taxon>
        <taxon>Bacillati</taxon>
        <taxon>Bacillota</taxon>
        <taxon>Clostridia</taxon>
        <taxon>Eubacteriales</taxon>
        <taxon>Eubacteriaceae</taxon>
        <taxon>Eubacterium</taxon>
    </lineage>
</organism>
<dbReference type="SUPFAM" id="SSF53383">
    <property type="entry name" value="PLP-dependent transferases"/>
    <property type="match status" value="1"/>
</dbReference>
<dbReference type="InterPro" id="IPR015422">
    <property type="entry name" value="PyrdxlP-dep_Trfase_small"/>
</dbReference>
<evidence type="ECO:0000256" key="1">
    <source>
        <dbReference type="ARBA" id="ARBA00001933"/>
    </source>
</evidence>
<evidence type="ECO:0000259" key="2">
    <source>
        <dbReference type="Pfam" id="PF05201"/>
    </source>
</evidence>
<comment type="cofactor">
    <cofactor evidence="1">
        <name>pyridoxal 5'-phosphate</name>
        <dbReference type="ChEBI" id="CHEBI:597326"/>
    </cofactor>
</comment>
<comment type="caution">
    <text evidence="3">The sequence shown here is derived from an EMBL/GenBank/DDBJ whole genome shotgun (WGS) entry which is preliminary data.</text>
</comment>
<dbReference type="Pfam" id="PF05201">
    <property type="entry name" value="GlutR_N"/>
    <property type="match status" value="1"/>
</dbReference>
<protein>
    <recommendedName>
        <fullName evidence="2">Glutamyl-tRNA reductase N-terminal domain-containing protein</fullName>
    </recommendedName>
</protein>
<sequence>MYCISVNHKNSDAFIREKYALNELEKKEFYDKVRKNKNISGCICLMTCNRNEIYFEGNKAAVSEIENIYKEIKNIDYIKTLAKENNEKKITEAKKTMLITVRKSFGEKVCVNQVGSLMSVFFTDKKVVDYDTALSSDTEKYAEYFRYMLESGINLAPSQFEAMFVSATHTQKDLEATAKVIENFK</sequence>
<dbReference type="PANTHER" id="PTHR43713">
    <property type="entry name" value="GLUTAMATE-1-SEMIALDEHYDE 2,1-AMINOMUTASE"/>
    <property type="match status" value="1"/>
</dbReference>
<evidence type="ECO:0000313" key="4">
    <source>
        <dbReference type="Proteomes" id="UP001431199"/>
    </source>
</evidence>
<keyword evidence="4" id="KW-1185">Reference proteome</keyword>
<dbReference type="InterPro" id="IPR015424">
    <property type="entry name" value="PyrdxlP-dep_Trfase"/>
</dbReference>
<name>A0ABT2LXV2_9FIRM</name>
<dbReference type="Gene3D" id="3.90.1150.10">
    <property type="entry name" value="Aspartate Aminotransferase, domain 1"/>
    <property type="match status" value="1"/>
</dbReference>